<dbReference type="EMBL" id="MIGC01004787">
    <property type="protein sequence ID" value="PHJ17647.1"/>
    <property type="molecule type" value="Genomic_DNA"/>
</dbReference>
<evidence type="ECO:0000313" key="1">
    <source>
        <dbReference type="EMBL" id="PHJ17647.1"/>
    </source>
</evidence>
<reference evidence="1 2" key="1">
    <citation type="journal article" date="2017" name="Int. J. Parasitol.">
        <title>The genome of the protozoan parasite Cystoisospora suis and a reverse vaccinology approach to identify vaccine candidates.</title>
        <authorList>
            <person name="Palmieri N."/>
            <person name="Shrestha A."/>
            <person name="Ruttkowski B."/>
            <person name="Beck T."/>
            <person name="Vogl C."/>
            <person name="Tomley F."/>
            <person name="Blake D.P."/>
            <person name="Joachim A."/>
        </authorList>
    </citation>
    <scope>NUCLEOTIDE SEQUENCE [LARGE SCALE GENOMIC DNA]</scope>
    <source>
        <strain evidence="1 2">Wien I</strain>
    </source>
</reference>
<evidence type="ECO:0000313" key="2">
    <source>
        <dbReference type="Proteomes" id="UP000221165"/>
    </source>
</evidence>
<sequence>MVKAILNDRLRHSFSTVGELAKRLSSFSLTDGDHGDTYTAITTTTPRISTCVRLYLLQQLSIYVQAPLYVHMYIYIGTSPLLFATITTHTHKRYDYILFP</sequence>
<dbReference type="Proteomes" id="UP000221165">
    <property type="component" value="Unassembled WGS sequence"/>
</dbReference>
<name>A0A2C6KJB5_9APIC</name>
<organism evidence="1 2">
    <name type="scientific">Cystoisospora suis</name>
    <dbReference type="NCBI Taxonomy" id="483139"/>
    <lineage>
        <taxon>Eukaryota</taxon>
        <taxon>Sar</taxon>
        <taxon>Alveolata</taxon>
        <taxon>Apicomplexa</taxon>
        <taxon>Conoidasida</taxon>
        <taxon>Coccidia</taxon>
        <taxon>Eucoccidiorida</taxon>
        <taxon>Eimeriorina</taxon>
        <taxon>Sarcocystidae</taxon>
        <taxon>Cystoisospora</taxon>
    </lineage>
</organism>
<comment type="caution">
    <text evidence="1">The sequence shown here is derived from an EMBL/GenBank/DDBJ whole genome shotgun (WGS) entry which is preliminary data.</text>
</comment>
<gene>
    <name evidence="1" type="ORF">CSUI_008529</name>
</gene>
<dbReference type="GeneID" id="94431869"/>
<dbReference type="VEuPathDB" id="ToxoDB:CSUI_008529"/>
<feature type="non-terminal residue" evidence="1">
    <location>
        <position position="100"/>
    </location>
</feature>
<dbReference type="RefSeq" id="XP_067919365.1">
    <property type="nucleotide sequence ID" value="XM_068068658.1"/>
</dbReference>
<keyword evidence="2" id="KW-1185">Reference proteome</keyword>
<accession>A0A2C6KJB5</accession>
<dbReference type="AlphaFoldDB" id="A0A2C6KJB5"/>
<proteinExistence type="predicted"/>
<protein>
    <submittedName>
        <fullName evidence="1">Uncharacterized protein</fullName>
    </submittedName>
</protein>